<organism evidence="4 5">
    <name type="scientific">Prunus dulcis</name>
    <name type="common">Almond</name>
    <name type="synonym">Amygdalus dulcis</name>
    <dbReference type="NCBI Taxonomy" id="3755"/>
    <lineage>
        <taxon>Eukaryota</taxon>
        <taxon>Viridiplantae</taxon>
        <taxon>Streptophyta</taxon>
        <taxon>Embryophyta</taxon>
        <taxon>Tracheophyta</taxon>
        <taxon>Spermatophyta</taxon>
        <taxon>Magnoliopsida</taxon>
        <taxon>eudicotyledons</taxon>
        <taxon>Gunneridae</taxon>
        <taxon>Pentapetalae</taxon>
        <taxon>rosids</taxon>
        <taxon>fabids</taxon>
        <taxon>Rosales</taxon>
        <taxon>Rosaceae</taxon>
        <taxon>Amygdaloideae</taxon>
        <taxon>Amygdaleae</taxon>
        <taxon>Prunus</taxon>
    </lineage>
</organism>
<comment type="caution">
    <text evidence="4">The sequence shown here is derived from an EMBL/GenBank/DDBJ whole genome shotgun (WGS) entry which is preliminary data.</text>
</comment>
<dbReference type="EMBL" id="JAJFAZ020000004">
    <property type="protein sequence ID" value="KAI5334557.1"/>
    <property type="molecule type" value="Genomic_DNA"/>
</dbReference>
<sequence length="533" mass="60216">MAGSGSSEVRTPIFYGENYEFWRIRRTTIFKSHGLWKLVEKGISISDSKKKVEGCSEEEVDEKTAAVYMQDAKALGIIQTAVSDQIFPRIANAGIAKMAWDLLYGEYHGGDQKVLISLSNPYDPISLVIENTKNLETVELQEVVAILKSQEQRFDLHNVDTTERAFASLSVNSKGQQSKNHSKSQKNWNPKGKPWESKGKPQQNHYAPNHSFGSPQQTTQDAAKPQCKVRLLKKANCVNQTEVTGNLFFANSVISDVKINGNWYIESGCSNHMTGSAELLVDIRTNVCGKVQMPTGNLVDVAGIGSLVIETSVGKKYIREVMFLPRLKENLLSVGQMDEHGCYPLSLMQNDQIALRASVTECTWIWHMRLGHLNLRSLKQLRDQSMVHGLPYLEEINGVCEGCQLDKQYRDWFPKGQAWRARNPLELIHTDLCGPMQTESIAGNRFFMLLIDDCTRMTWVYFLRYKSDAITCFRKFKSMVELQSGFKVKCVRSDRGGEFTSSEFSKLCEEGGIQRQLTTAYTPQQKWSGGEEK</sequence>
<dbReference type="Gene3D" id="3.30.420.10">
    <property type="entry name" value="Ribonuclease H-like superfamily/Ribonuclease H"/>
    <property type="match status" value="1"/>
</dbReference>
<feature type="region of interest" description="Disordered" evidence="2">
    <location>
        <begin position="169"/>
        <end position="220"/>
    </location>
</feature>
<dbReference type="PANTHER" id="PTHR42648">
    <property type="entry name" value="TRANSPOSASE, PUTATIVE-RELATED"/>
    <property type="match status" value="1"/>
</dbReference>
<dbReference type="Pfam" id="PF14223">
    <property type="entry name" value="Retrotran_gag_2"/>
    <property type="match status" value="1"/>
</dbReference>
<dbReference type="InterPro" id="IPR012337">
    <property type="entry name" value="RNaseH-like_sf"/>
</dbReference>
<dbReference type="GO" id="GO:0015074">
    <property type="term" value="P:DNA integration"/>
    <property type="evidence" value="ECO:0007669"/>
    <property type="project" value="InterPro"/>
</dbReference>
<feature type="compositionally biased region" description="Polar residues" evidence="2">
    <location>
        <begin position="169"/>
        <end position="179"/>
    </location>
</feature>
<accession>A0AAD4W283</accession>
<dbReference type="Pfam" id="PF22936">
    <property type="entry name" value="Pol_BBD"/>
    <property type="match status" value="1"/>
</dbReference>
<dbReference type="InterPro" id="IPR001584">
    <property type="entry name" value="Integrase_cat-core"/>
</dbReference>
<feature type="domain" description="Integrase catalytic" evidence="3">
    <location>
        <begin position="420"/>
        <end position="533"/>
    </location>
</feature>
<dbReference type="PROSITE" id="PS50994">
    <property type="entry name" value="INTEGRASE"/>
    <property type="match status" value="1"/>
</dbReference>
<dbReference type="AlphaFoldDB" id="A0AAD4W283"/>
<protein>
    <recommendedName>
        <fullName evidence="3">Integrase catalytic domain-containing protein</fullName>
    </recommendedName>
</protein>
<evidence type="ECO:0000313" key="5">
    <source>
        <dbReference type="Proteomes" id="UP001054821"/>
    </source>
</evidence>
<dbReference type="GO" id="GO:0006508">
    <property type="term" value="P:proteolysis"/>
    <property type="evidence" value="ECO:0007669"/>
    <property type="project" value="UniProtKB-KW"/>
</dbReference>
<gene>
    <name evidence="4" type="ORF">L3X38_024690</name>
</gene>
<keyword evidence="5" id="KW-1185">Reference proteome</keyword>
<dbReference type="GO" id="GO:0003676">
    <property type="term" value="F:nucleic acid binding"/>
    <property type="evidence" value="ECO:0007669"/>
    <property type="project" value="InterPro"/>
</dbReference>
<evidence type="ECO:0000256" key="2">
    <source>
        <dbReference type="SAM" id="MobiDB-lite"/>
    </source>
</evidence>
<evidence type="ECO:0000256" key="1">
    <source>
        <dbReference type="ARBA" id="ARBA00022670"/>
    </source>
</evidence>
<dbReference type="Proteomes" id="UP001054821">
    <property type="component" value="Chromosome 4"/>
</dbReference>
<dbReference type="InterPro" id="IPR054722">
    <property type="entry name" value="PolX-like_BBD"/>
</dbReference>
<keyword evidence="1" id="KW-0378">Hydrolase</keyword>
<feature type="compositionally biased region" description="Polar residues" evidence="2">
    <location>
        <begin position="200"/>
        <end position="220"/>
    </location>
</feature>
<proteinExistence type="predicted"/>
<dbReference type="SUPFAM" id="SSF53098">
    <property type="entry name" value="Ribonuclease H-like"/>
    <property type="match status" value="1"/>
</dbReference>
<dbReference type="InterPro" id="IPR036397">
    <property type="entry name" value="RNaseH_sf"/>
</dbReference>
<evidence type="ECO:0000313" key="4">
    <source>
        <dbReference type="EMBL" id="KAI5334557.1"/>
    </source>
</evidence>
<evidence type="ECO:0000259" key="3">
    <source>
        <dbReference type="PROSITE" id="PS50994"/>
    </source>
</evidence>
<reference evidence="4 5" key="1">
    <citation type="journal article" date="2022" name="G3 (Bethesda)">
        <title>Whole-genome sequence and methylome profiling of the almond [Prunus dulcis (Mill.) D.A. Webb] cultivar 'Nonpareil'.</title>
        <authorList>
            <person name="D'Amico-Willman K.M."/>
            <person name="Ouma W.Z."/>
            <person name="Meulia T."/>
            <person name="Sideli G.M."/>
            <person name="Gradziel T.M."/>
            <person name="Fresnedo-Ramirez J."/>
        </authorList>
    </citation>
    <scope>NUCLEOTIDE SEQUENCE [LARGE SCALE GENOMIC DNA]</scope>
    <source>
        <strain evidence="4">Clone GOH B32 T37-40</strain>
    </source>
</reference>
<dbReference type="InterPro" id="IPR039537">
    <property type="entry name" value="Retrotran_Ty1/copia-like"/>
</dbReference>
<dbReference type="GO" id="GO:0008233">
    <property type="term" value="F:peptidase activity"/>
    <property type="evidence" value="ECO:0007669"/>
    <property type="project" value="UniProtKB-KW"/>
</dbReference>
<dbReference type="PANTHER" id="PTHR42648:SF18">
    <property type="entry name" value="RETROTRANSPOSON, UNCLASSIFIED-LIKE PROTEIN"/>
    <property type="match status" value="1"/>
</dbReference>
<name>A0AAD4W283_PRUDU</name>
<dbReference type="Pfam" id="PF00665">
    <property type="entry name" value="rve"/>
    <property type="match status" value="1"/>
</dbReference>
<keyword evidence="1" id="KW-0645">Protease</keyword>